<dbReference type="InterPro" id="IPR032675">
    <property type="entry name" value="LRR_dom_sf"/>
</dbReference>
<dbReference type="Gene3D" id="3.80.10.10">
    <property type="entry name" value="Ribonuclease Inhibitor"/>
    <property type="match status" value="2"/>
</dbReference>
<dbReference type="GO" id="GO:0005886">
    <property type="term" value="C:plasma membrane"/>
    <property type="evidence" value="ECO:0007669"/>
    <property type="project" value="UniProtKB-SubCell"/>
</dbReference>
<dbReference type="PRINTS" id="PR00019">
    <property type="entry name" value="LEURICHRPT"/>
</dbReference>
<name>A0A6N2KHP6_SALVM</name>
<sequence>MGLSLHIFIVPAIMMVFSLQVWLPLGCLDEERVALLQLKDSLNYPNGTSLPSWRKGDARCCDWGGVFCNSSTGRVIELDLWGVRNGQLGDWYLNASLFLPFQELISLDLWENHIAGWVENKGVSQPFKMSKLEELYLGYNRLDNSILSYLDGLSSLKTLDISYNRLEGLIDLKECPSNLETLHLGGKNITKVVASRGPTNLSALYLNNITTYGSSFQTLLQSLGAFPNLTTLSLGDNDLRGRILGDDLRNLSSLEELNLYVCSLDENSLQSLGALPSLKNLSLRGFSGAILFQAFLNLKNLELLDLSGNTLNSSKIFQTIRTMTSLKTLRLWDCSLNGQLPTGLCDLNHLQELSIYDNDLSGFLPPCLANLTSLQQLDLSSNHLKIPMSLSPLYNLSKLKDFYGFDNEIYAEEDDHNLSPKFQLKSLSLSSHGQGAQAFPKFLYHQFNLQSLGLSNIQIKGEFPSWLIENNTYLKSLYLENCSLSGPFLLPRSSHVNLSILHISMNDFQGQIPIEIGAYFPGLLFLMMSDNGFDGSIPSSLGSMSSLQLLDLSNNNLTGSIPSSLGSMSSLQLLDLSNNFLTGRILSNNSLQGHIPGWIGNMSSLEVLDVSRNNLSGTLPPIFGASSKLKYVYLSRNKLQGPIAMEFHDSSGILALDLSHNNLAGRIPEWIGELSNLRFLLLSHNNLKGEIPIQLCKLEQLTLIDLSHNYLSGNILSWMISTHPFPDQDNYNYQQSFEFTTKNVPLLYRGSIIEYFTGIDFSCNNFTGEIPPEIGNLSMIKVLNLSHNSLIGPIPPTFSNLKEIESLDLSYNKLEGEIPPQLTGLYFLAVFSVAHNNLSGKTPVRAAQFATFEESSYKDNPFLCGQPLPKACDVVMPPSPMPTSTNNEDNGGFMEVFYVSFGVAYIMVLVVIGVVLYINPYWRRAWFHFTECASVRNVEKSKGPTPNIHGSDSSWQRQWLLVDCDFSLLSCPAVSDGEGPVNMFCSLWATGFAVNQGHSHGLSSCAVIIFPPRPAIQRWHLADMSDEDKVDGLDYPILQLKPCLL</sequence>
<proteinExistence type="predicted"/>
<keyword evidence="6" id="KW-0677">Repeat</keyword>
<evidence type="ECO:0000256" key="5">
    <source>
        <dbReference type="ARBA" id="ARBA00022729"/>
    </source>
</evidence>
<keyword evidence="10" id="KW-0325">Glycoprotein</keyword>
<keyword evidence="8 11" id="KW-0472">Membrane</keyword>
<accession>A0A6N2KHP6</accession>
<evidence type="ECO:0000313" key="14">
    <source>
        <dbReference type="EMBL" id="VFU27280.1"/>
    </source>
</evidence>
<dbReference type="Pfam" id="PF23598">
    <property type="entry name" value="LRR_14"/>
    <property type="match status" value="1"/>
</dbReference>
<gene>
    <name evidence="14" type="ORF">SVIM_LOCUS80261</name>
</gene>
<keyword evidence="9" id="KW-0675">Receptor</keyword>
<evidence type="ECO:0000256" key="7">
    <source>
        <dbReference type="ARBA" id="ARBA00022989"/>
    </source>
</evidence>
<comment type="subcellular location">
    <subcellularLocation>
        <location evidence="1">Cell membrane</location>
        <topology evidence="1">Single-pass membrane protein</topology>
    </subcellularLocation>
    <subcellularLocation>
        <location evidence="2">Membrane</location>
        <topology evidence="2">Single-pass type I membrane protein</topology>
    </subcellularLocation>
</comment>
<dbReference type="PANTHER" id="PTHR27000:SF803">
    <property type="entry name" value="RECEPTOR-LIKE PROTEIN 45"/>
    <property type="match status" value="1"/>
</dbReference>
<dbReference type="PROSITE" id="PS51450">
    <property type="entry name" value="LRR"/>
    <property type="match status" value="3"/>
</dbReference>
<dbReference type="Pfam" id="PF08263">
    <property type="entry name" value="LRRNT_2"/>
    <property type="match status" value="1"/>
</dbReference>
<dbReference type="FunFam" id="3.80.10.10:FF:000233">
    <property type="entry name" value="Leucine-rich repeat receptor-like protein kinase TDR"/>
    <property type="match status" value="1"/>
</dbReference>
<evidence type="ECO:0000256" key="8">
    <source>
        <dbReference type="ARBA" id="ARBA00023136"/>
    </source>
</evidence>
<evidence type="ECO:0000256" key="11">
    <source>
        <dbReference type="SAM" id="Phobius"/>
    </source>
</evidence>
<evidence type="ECO:0000256" key="9">
    <source>
        <dbReference type="ARBA" id="ARBA00023170"/>
    </source>
</evidence>
<organism evidence="14">
    <name type="scientific">Salix viminalis</name>
    <name type="common">Common osier</name>
    <name type="synonym">Basket willow</name>
    <dbReference type="NCBI Taxonomy" id="40686"/>
    <lineage>
        <taxon>Eukaryota</taxon>
        <taxon>Viridiplantae</taxon>
        <taxon>Streptophyta</taxon>
        <taxon>Embryophyta</taxon>
        <taxon>Tracheophyta</taxon>
        <taxon>Spermatophyta</taxon>
        <taxon>Magnoliopsida</taxon>
        <taxon>eudicotyledons</taxon>
        <taxon>Gunneridae</taxon>
        <taxon>Pentapetalae</taxon>
        <taxon>rosids</taxon>
        <taxon>fabids</taxon>
        <taxon>Malpighiales</taxon>
        <taxon>Salicaceae</taxon>
        <taxon>Saliceae</taxon>
        <taxon>Salix</taxon>
    </lineage>
</organism>
<reference evidence="14" key="1">
    <citation type="submission" date="2019-03" db="EMBL/GenBank/DDBJ databases">
        <authorList>
            <person name="Mank J."/>
            <person name="Almeida P."/>
        </authorList>
    </citation>
    <scope>NUCLEOTIDE SEQUENCE</scope>
    <source>
        <strain evidence="14">78183</strain>
    </source>
</reference>
<feature type="domain" description="Disease resistance R13L4/SHOC-2-like LRR" evidence="13">
    <location>
        <begin position="294"/>
        <end position="530"/>
    </location>
</feature>
<dbReference type="Pfam" id="PF13855">
    <property type="entry name" value="LRR_8"/>
    <property type="match status" value="2"/>
</dbReference>
<dbReference type="GO" id="GO:0009791">
    <property type="term" value="P:post-embryonic development"/>
    <property type="evidence" value="ECO:0007669"/>
    <property type="project" value="UniProtKB-ARBA"/>
</dbReference>
<dbReference type="InterPro" id="IPR055414">
    <property type="entry name" value="LRR_R13L4/SHOC2-like"/>
</dbReference>
<dbReference type="InterPro" id="IPR003591">
    <property type="entry name" value="Leu-rich_rpt_typical-subtyp"/>
</dbReference>
<evidence type="ECO:0000256" key="4">
    <source>
        <dbReference type="ARBA" id="ARBA00022692"/>
    </source>
</evidence>
<dbReference type="PANTHER" id="PTHR27000">
    <property type="entry name" value="LEUCINE-RICH REPEAT RECEPTOR-LIKE PROTEIN KINASE FAMILY PROTEIN-RELATED"/>
    <property type="match status" value="1"/>
</dbReference>
<keyword evidence="5" id="KW-0732">Signal</keyword>
<dbReference type="SMART" id="SM00365">
    <property type="entry name" value="LRR_SD22"/>
    <property type="match status" value="7"/>
</dbReference>
<feature type="transmembrane region" description="Helical" evidence="11">
    <location>
        <begin position="7"/>
        <end position="25"/>
    </location>
</feature>
<dbReference type="SMART" id="SM00369">
    <property type="entry name" value="LRR_TYP"/>
    <property type="match status" value="12"/>
</dbReference>
<dbReference type="FunFam" id="3.80.10.10:FF:000041">
    <property type="entry name" value="LRR receptor-like serine/threonine-protein kinase ERECTA"/>
    <property type="match status" value="1"/>
</dbReference>
<dbReference type="InterPro" id="IPR001611">
    <property type="entry name" value="Leu-rich_rpt"/>
</dbReference>
<protein>
    <submittedName>
        <fullName evidence="14">Uncharacterized protein</fullName>
    </submittedName>
</protein>
<keyword evidence="3" id="KW-0433">Leucine-rich repeat</keyword>
<evidence type="ECO:0000259" key="12">
    <source>
        <dbReference type="Pfam" id="PF08263"/>
    </source>
</evidence>
<evidence type="ECO:0000256" key="10">
    <source>
        <dbReference type="ARBA" id="ARBA00023180"/>
    </source>
</evidence>
<evidence type="ECO:0000256" key="2">
    <source>
        <dbReference type="ARBA" id="ARBA00004479"/>
    </source>
</evidence>
<evidence type="ECO:0000259" key="13">
    <source>
        <dbReference type="Pfam" id="PF23598"/>
    </source>
</evidence>
<dbReference type="EMBL" id="CAADRP010000347">
    <property type="protein sequence ID" value="VFU27280.1"/>
    <property type="molecule type" value="Genomic_DNA"/>
</dbReference>
<feature type="domain" description="Leucine-rich repeat-containing N-terminal plant-type" evidence="12">
    <location>
        <begin position="29"/>
        <end position="69"/>
    </location>
</feature>
<evidence type="ECO:0000256" key="3">
    <source>
        <dbReference type="ARBA" id="ARBA00022614"/>
    </source>
</evidence>
<dbReference type="SUPFAM" id="SSF52058">
    <property type="entry name" value="L domain-like"/>
    <property type="match status" value="3"/>
</dbReference>
<evidence type="ECO:0000256" key="6">
    <source>
        <dbReference type="ARBA" id="ARBA00022737"/>
    </source>
</evidence>
<dbReference type="AlphaFoldDB" id="A0A6N2KHP6"/>
<keyword evidence="4 11" id="KW-0812">Transmembrane</keyword>
<dbReference type="InterPro" id="IPR013210">
    <property type="entry name" value="LRR_N_plant-typ"/>
</dbReference>
<feature type="transmembrane region" description="Helical" evidence="11">
    <location>
        <begin position="896"/>
        <end position="918"/>
    </location>
</feature>
<keyword evidence="7 11" id="KW-1133">Transmembrane helix</keyword>
<dbReference type="Pfam" id="PF00560">
    <property type="entry name" value="LRR_1"/>
    <property type="match status" value="3"/>
</dbReference>
<evidence type="ECO:0000256" key="1">
    <source>
        <dbReference type="ARBA" id="ARBA00004162"/>
    </source>
</evidence>